<evidence type="ECO:0000313" key="4">
    <source>
        <dbReference type="Proteomes" id="UP000676169"/>
    </source>
</evidence>
<dbReference type="Proteomes" id="UP000676169">
    <property type="component" value="Chromosome"/>
</dbReference>
<reference evidence="3" key="1">
    <citation type="submission" date="2021-04" db="EMBL/GenBank/DDBJ databases">
        <title>Luteolibacter sp. 32A isolated from the skin of an Anderson's salamander (Ambystoma andersonii).</title>
        <authorList>
            <person name="Spergser J."/>
            <person name="Busse H.-J."/>
        </authorList>
    </citation>
    <scope>NUCLEOTIDE SEQUENCE</scope>
    <source>
        <strain evidence="3">32A</strain>
    </source>
</reference>
<protein>
    <submittedName>
        <fullName evidence="3">Uncharacterized protein</fullName>
    </submittedName>
</protein>
<keyword evidence="2" id="KW-0472">Membrane</keyword>
<dbReference type="AlphaFoldDB" id="A0A975IZ00"/>
<dbReference type="RefSeq" id="WP_211630553.1">
    <property type="nucleotide sequence ID" value="NZ_CP073100.1"/>
</dbReference>
<name>A0A975IZ00_9BACT</name>
<evidence type="ECO:0000313" key="3">
    <source>
        <dbReference type="EMBL" id="QUE50413.1"/>
    </source>
</evidence>
<feature type="transmembrane region" description="Helical" evidence="2">
    <location>
        <begin position="125"/>
        <end position="147"/>
    </location>
</feature>
<accession>A0A975IZ00</accession>
<feature type="transmembrane region" description="Helical" evidence="2">
    <location>
        <begin position="66"/>
        <end position="87"/>
    </location>
</feature>
<feature type="compositionally biased region" description="Polar residues" evidence="1">
    <location>
        <begin position="1"/>
        <end position="11"/>
    </location>
</feature>
<dbReference type="KEGG" id="lamb:KBB96_16280"/>
<dbReference type="EMBL" id="CP073100">
    <property type="protein sequence ID" value="QUE50413.1"/>
    <property type="molecule type" value="Genomic_DNA"/>
</dbReference>
<feature type="region of interest" description="Disordered" evidence="1">
    <location>
        <begin position="1"/>
        <end position="25"/>
    </location>
</feature>
<keyword evidence="2" id="KW-1133">Transmembrane helix</keyword>
<keyword evidence="2" id="KW-0812">Transmembrane</keyword>
<feature type="transmembrane region" description="Helical" evidence="2">
    <location>
        <begin position="93"/>
        <end position="113"/>
    </location>
</feature>
<evidence type="ECO:0000256" key="1">
    <source>
        <dbReference type="SAM" id="MobiDB-lite"/>
    </source>
</evidence>
<feature type="transmembrane region" description="Helical" evidence="2">
    <location>
        <begin position="153"/>
        <end position="174"/>
    </location>
</feature>
<sequence>MPTGASDNPYATPSAGAEPPDAPASHGWKMRNARLWVANGALLPMIDPLTGGTADRMILRRLTLRLYPWWFHLLLPVAASLGAAGFWDQNALMGAITGGIMGLFAMSVVHWFLPSCHLHAFFLKPTILSRTVLSCIMMLLVAGFVFSPYEDELWWIKAVCGGTWLILYLHTRFIRRDLRCRRREADRFEIRGVHPLALAQLVIAPTTLESLVVERQAVS</sequence>
<gene>
    <name evidence="3" type="ORF">KBB96_16280</name>
</gene>
<keyword evidence="4" id="KW-1185">Reference proteome</keyword>
<proteinExistence type="predicted"/>
<evidence type="ECO:0000256" key="2">
    <source>
        <dbReference type="SAM" id="Phobius"/>
    </source>
</evidence>
<organism evidence="3 4">
    <name type="scientific">Luteolibacter ambystomatis</name>
    <dbReference type="NCBI Taxonomy" id="2824561"/>
    <lineage>
        <taxon>Bacteria</taxon>
        <taxon>Pseudomonadati</taxon>
        <taxon>Verrucomicrobiota</taxon>
        <taxon>Verrucomicrobiia</taxon>
        <taxon>Verrucomicrobiales</taxon>
        <taxon>Verrucomicrobiaceae</taxon>
        <taxon>Luteolibacter</taxon>
    </lineage>
</organism>